<dbReference type="Gene3D" id="3.40.630.10">
    <property type="entry name" value="Zn peptidases"/>
    <property type="match status" value="1"/>
</dbReference>
<protein>
    <recommendedName>
        <fullName evidence="3">Peptidase M20 dimerisation domain-containing protein</fullName>
    </recommendedName>
</protein>
<dbReference type="InterPro" id="IPR011650">
    <property type="entry name" value="Peptidase_M20_dimer"/>
</dbReference>
<dbReference type="Pfam" id="PF01546">
    <property type="entry name" value="Peptidase_M20"/>
    <property type="match status" value="1"/>
</dbReference>
<gene>
    <name evidence="4" type="ORF">G7Y89_g484</name>
</gene>
<dbReference type="InterPro" id="IPR010158">
    <property type="entry name" value="Amidase_Cbmase"/>
</dbReference>
<evidence type="ECO:0000259" key="3">
    <source>
        <dbReference type="Pfam" id="PF07687"/>
    </source>
</evidence>
<reference evidence="4 5" key="1">
    <citation type="submission" date="2020-03" db="EMBL/GenBank/DDBJ databases">
        <title>Draft Genome Sequence of Cudoniella acicularis.</title>
        <authorList>
            <person name="Buettner E."/>
            <person name="Kellner H."/>
        </authorList>
    </citation>
    <scope>NUCLEOTIDE SEQUENCE [LARGE SCALE GENOMIC DNA]</scope>
    <source>
        <strain evidence="4 5">DSM 108380</strain>
    </source>
</reference>
<dbReference type="NCBIfam" id="TIGR01879">
    <property type="entry name" value="hydantase"/>
    <property type="match status" value="1"/>
</dbReference>
<organism evidence="4 5">
    <name type="scientific">Cudoniella acicularis</name>
    <dbReference type="NCBI Taxonomy" id="354080"/>
    <lineage>
        <taxon>Eukaryota</taxon>
        <taxon>Fungi</taxon>
        <taxon>Dikarya</taxon>
        <taxon>Ascomycota</taxon>
        <taxon>Pezizomycotina</taxon>
        <taxon>Leotiomycetes</taxon>
        <taxon>Helotiales</taxon>
        <taxon>Tricladiaceae</taxon>
        <taxon>Cudoniella</taxon>
    </lineage>
</organism>
<dbReference type="Gene3D" id="3.30.70.360">
    <property type="match status" value="1"/>
</dbReference>
<dbReference type="SUPFAM" id="SSF53187">
    <property type="entry name" value="Zn-dependent exopeptidases"/>
    <property type="match status" value="1"/>
</dbReference>
<dbReference type="EMBL" id="JAAMPI010000017">
    <property type="protein sequence ID" value="KAF4637608.1"/>
    <property type="molecule type" value="Genomic_DNA"/>
</dbReference>
<dbReference type="PANTHER" id="PTHR32494">
    <property type="entry name" value="ALLANTOATE DEIMINASE-RELATED"/>
    <property type="match status" value="1"/>
</dbReference>
<dbReference type="AlphaFoldDB" id="A0A8H4RY30"/>
<comment type="caution">
    <text evidence="4">The sequence shown here is derived from an EMBL/GenBank/DDBJ whole genome shotgun (WGS) entry which is preliminary data.</text>
</comment>
<dbReference type="PANTHER" id="PTHR32494:SF20">
    <property type="entry name" value="PEPTIDASE M20 DIMERISATION DOMAIN-CONTAINING PROTEIN"/>
    <property type="match status" value="1"/>
</dbReference>
<dbReference type="InterPro" id="IPR002933">
    <property type="entry name" value="Peptidase_M20"/>
</dbReference>
<evidence type="ECO:0000256" key="2">
    <source>
        <dbReference type="ARBA" id="ARBA00022801"/>
    </source>
</evidence>
<sequence length="570" mass="62013">MAPSLIETSFTSTHYPVHKKIKSPAIKSHVKDVTALEPETKLEKVLAIEKTVTSKASPAVVDGRSRAKNGPRANPDRLWQDIHYTAEWGAIPGTTGMERLALSDADKSARDWFVMQAKILGCEVRIDAIGNIFAVLPGENMGIAPLGMGSHLDTQPLGGRYDGILGVLAGLEVLRSIKEAGIKTYAPVAAIVWANEEGARFNPGCSGSAVWSGNSSLSAAYKLRDEAGATMKSELSRINYLGPYYADYRLNPLSAHLELHIEQGSRLEKKDRKAGIVTGIQGIRWYKVIVTGVRAHAGSTPMENRADALVATSSIVMLLNEEAMKRSAFATVGMLQLDRPSSNTIPGSVSFTVDIRCQSEEGLNDMEASVKDKMALMTAESPKLTFQMTKVWESPAVKFDSTLMSCIWSAAIDEVGEDKCMEIQSFAGHDSALTASCGVPTAMIFVPSKDGISHAPEEFTSKEECGHGTQIFLDAVLKYDSLLKEHLKNSASVTLTGQLCRVLSPRQGYFTSPTWLRLTFSLPSFEHQNCIHSDQAHHSKSVLENIQNTYRMEADAGYPLGRSKADIKTS</sequence>
<evidence type="ECO:0000313" key="5">
    <source>
        <dbReference type="Proteomes" id="UP000566819"/>
    </source>
</evidence>
<dbReference type="Pfam" id="PF07687">
    <property type="entry name" value="M20_dimer"/>
    <property type="match status" value="1"/>
</dbReference>
<accession>A0A8H4RY30</accession>
<proteinExistence type="inferred from homology"/>
<feature type="domain" description="Peptidase M20 dimerisation" evidence="3">
    <location>
        <begin position="279"/>
        <end position="374"/>
    </location>
</feature>
<dbReference type="InterPro" id="IPR036264">
    <property type="entry name" value="Bact_exopeptidase_dim_dom"/>
</dbReference>
<name>A0A8H4RY30_9HELO</name>
<dbReference type="OrthoDB" id="4676at2759"/>
<dbReference type="GO" id="GO:0016813">
    <property type="term" value="F:hydrolase activity, acting on carbon-nitrogen (but not peptide) bonds, in linear amidines"/>
    <property type="evidence" value="ECO:0007669"/>
    <property type="project" value="InterPro"/>
</dbReference>
<dbReference type="Proteomes" id="UP000566819">
    <property type="component" value="Unassembled WGS sequence"/>
</dbReference>
<dbReference type="CDD" id="cd03884">
    <property type="entry name" value="M20_bAS"/>
    <property type="match status" value="1"/>
</dbReference>
<keyword evidence="2" id="KW-0378">Hydrolase</keyword>
<keyword evidence="5" id="KW-1185">Reference proteome</keyword>
<evidence type="ECO:0000313" key="4">
    <source>
        <dbReference type="EMBL" id="KAF4637608.1"/>
    </source>
</evidence>
<evidence type="ECO:0000256" key="1">
    <source>
        <dbReference type="ARBA" id="ARBA00006247"/>
    </source>
</evidence>
<comment type="similarity">
    <text evidence="1">Belongs to the peptidase M20A family.</text>
</comment>
<dbReference type="SUPFAM" id="SSF55031">
    <property type="entry name" value="Bacterial exopeptidase dimerisation domain"/>
    <property type="match status" value="1"/>
</dbReference>